<accession>A0ABS5ZBM1</accession>
<dbReference type="InterPro" id="IPR020845">
    <property type="entry name" value="AMP-binding_CS"/>
</dbReference>
<dbReference type="SUPFAM" id="SSF47336">
    <property type="entry name" value="ACP-like"/>
    <property type="match status" value="2"/>
</dbReference>
<dbReference type="EMBL" id="JAGSOY010000020">
    <property type="protein sequence ID" value="MBU2711457.1"/>
    <property type="molecule type" value="Genomic_DNA"/>
</dbReference>
<keyword evidence="8" id="KW-1185">Reference proteome</keyword>
<keyword evidence="2" id="KW-0596">Phosphopantetheine</keyword>
<dbReference type="InterPro" id="IPR036736">
    <property type="entry name" value="ACP-like_sf"/>
</dbReference>
<dbReference type="InterPro" id="IPR000873">
    <property type="entry name" value="AMP-dep_synth/lig_dom"/>
</dbReference>
<dbReference type="PANTHER" id="PTHR45527">
    <property type="entry name" value="NONRIBOSOMAL PEPTIDE SYNTHETASE"/>
    <property type="match status" value="1"/>
</dbReference>
<dbReference type="InterPro" id="IPR025110">
    <property type="entry name" value="AMP-bd_C"/>
</dbReference>
<evidence type="ECO:0000259" key="6">
    <source>
        <dbReference type="PROSITE" id="PS50075"/>
    </source>
</evidence>
<dbReference type="InterPro" id="IPR010071">
    <property type="entry name" value="AA_adenyl_dom"/>
</dbReference>
<dbReference type="Gene3D" id="3.30.300.30">
    <property type="match status" value="2"/>
</dbReference>
<dbReference type="Pfam" id="PF00550">
    <property type="entry name" value="PP-binding"/>
    <property type="match status" value="2"/>
</dbReference>
<dbReference type="Gene3D" id="3.30.559.30">
    <property type="entry name" value="Nonribosomal peptide synthetase, condensation domain"/>
    <property type="match status" value="1"/>
</dbReference>
<keyword evidence="3" id="KW-0597">Phosphoprotein</keyword>
<dbReference type="InterPro" id="IPR042099">
    <property type="entry name" value="ANL_N_sf"/>
</dbReference>
<evidence type="ECO:0000256" key="4">
    <source>
        <dbReference type="ARBA" id="ARBA00022832"/>
    </source>
</evidence>
<dbReference type="CDD" id="cd05931">
    <property type="entry name" value="FAAL"/>
    <property type="match status" value="1"/>
</dbReference>
<evidence type="ECO:0000256" key="3">
    <source>
        <dbReference type="ARBA" id="ARBA00022553"/>
    </source>
</evidence>
<protein>
    <submittedName>
        <fullName evidence="7">Amino acid adenylation domain-containing protein</fullName>
    </submittedName>
</protein>
<dbReference type="PROSITE" id="PS50075">
    <property type="entry name" value="CARRIER"/>
    <property type="match status" value="1"/>
</dbReference>
<dbReference type="SUPFAM" id="SSF56801">
    <property type="entry name" value="Acetyl-CoA synthetase-like"/>
    <property type="match status" value="2"/>
</dbReference>
<dbReference type="SUPFAM" id="SSF52777">
    <property type="entry name" value="CoA-dependent acyltransferases"/>
    <property type="match status" value="2"/>
</dbReference>
<evidence type="ECO:0000313" key="8">
    <source>
        <dbReference type="Proteomes" id="UP000690515"/>
    </source>
</evidence>
<evidence type="ECO:0000256" key="2">
    <source>
        <dbReference type="ARBA" id="ARBA00022450"/>
    </source>
</evidence>
<comment type="cofactor">
    <cofactor evidence="1">
        <name>pantetheine 4'-phosphate</name>
        <dbReference type="ChEBI" id="CHEBI:47942"/>
    </cofactor>
</comment>
<dbReference type="Pfam" id="PF13193">
    <property type="entry name" value="AMP-binding_C"/>
    <property type="match status" value="1"/>
</dbReference>
<dbReference type="Pfam" id="PF23024">
    <property type="entry name" value="AMP-dom_DIP2-like"/>
    <property type="match status" value="1"/>
</dbReference>
<dbReference type="InterPro" id="IPR023213">
    <property type="entry name" value="CAT-like_dom_sf"/>
</dbReference>
<comment type="caution">
    <text evidence="7">The sequence shown here is derived from an EMBL/GenBank/DDBJ whole genome shotgun (WGS) entry which is preliminary data.</text>
</comment>
<dbReference type="InterPro" id="IPR045851">
    <property type="entry name" value="AMP-bd_C_sf"/>
</dbReference>
<sequence>MNSLVEVLRNRAHNNSTDEAYTFIADQGTSDKHMSYQMLDQSALSIADVLLSAGLKGKRMLLLYSPSSEYIEAFIGCLYANVIAVPVYSTNESRLDKQLERLSTIIEDSEVSGVLTTSTLGEQTRLLVDSIVSANKLKWVNTDLIERAANNSFNLPVICGNDIAFLQYTSGSTQSPKGVVLTHNNLLHNLSCIFNHFEVEANTRVVSWLPPYHDMGLIGAILTPLFGGVPVTLMSPRYFLQSPLRWLSIISHYTNVISGGPNFAYELCLRALKRRKPDNPLDLREWKIAFCGAEPIRPETISRFCDAFAPFGFDSHAFSSCYGLAENTLIVCGSARGRGTRILSVDNLSYQSKIIQPVDQGALSKSLVSCGRVVAGVQVAIVDPNQHKRLSEHMIGEIWIKGQSVAKGYWQNDKSTELFNAQLNHKLDSKTDSKQSDIGWLRTGDLGFFDHNELFVTGRLKDLLVIRGKNFYPQDIEYVVENSHPALRPASTAVFTVDSDLGEQLVVVQELARKFQGQHYAQQRTDVVMSIRTAVAEKFDLSIHRLVLIQAGTIPKTSSGKIRRSASKQRFLDNKLVTVVSESQPEKIMNNERINAERAINNALSIELGGNYSILLGNVAKHCGINISSIKPTMTLFNLGFDSVSLLWLQHGLEEDFQCEIPLPLLLKKQSLKALCLEIDSLLSNKLIEKNDANKVDQAIVPNHHLSNFSLFQPTEMQRSFWFLHQLEPESTAYIVARAVKIKGAISKQALQQTLNDLLSAHTALRSRYVVENNEPFFSHLWPAQVDVINVDITGLPEKKVQAMVAQKAYEPFDLENDYLIRPVLFSRSTQDAIFLLACHHSIIDFWSMALFLRDFCQQYNHYSSTNTPLDETKCTLSLKGSDFSIFSQHSHQYFFQEQDWPYWQTQLKGELPKLRLPDFQESTLPSNNAPFPARTSAMRYKFEVNAVLHQRLNDYADQQGITPYVVLLTVYSVLLHRYSGDHEFIIGSPVVNRTFPGAAEIVGCCVNTLPLRIKIDTSFSTTELMRSVQSVVTGGLKHQAFPLPKMIERLAIQRDGAHTPLFQTLFNYLNNSSLPSLSALAMEESTADSTLLLGSAELTAYPLPPADPQFLLSLTVAAKPGSQTKQSDNALAQAANGLWCAFDYDQSQLSTSTVQRYAEQFVDLLRVWLDHTGGLEDLPRMSTAAYSEYEYQRLTEWNNTKTVDVLAEHNLPALFQRQVKKTSDRIALTVGQTQFTYMQLSRHANQVAEYLLALGLSAESKVGLFTARDQHLIFALLGVLQAGLVYVPVDPSYPASRISYILEAGEVDVVLTSAKLLPQLPDVTCPVFEIEALTSSSLVPECPTTQIKPDQLCYVLFTSGSTGQPKGVSINHHNAANLVRWAGQEFTEETLSGVLASTSVCFDLSIFEIFVPLCHGGRVILVDNALQLPSLPSSLNVTLINTVPSAIASLLSQQAIPPSVKVINLAGEPLRASLVRRLYQETDVAQVINLYGPSETTTYSAMAKLSVQVCEPVAIGLPIANTTLYVLDESLNEVPVGMVGELYIGGLGVARGYYGQPGVTAERFIPDPFQSESIGSRLYRTGDLVRRGDDGLLRYIGRTDHQVKLRGYRIELGEIESLLGQHPSVSNAVVLVSEGNDDQRYLVAFVVNATHPNQPLEQEDQRLRAFRAYLGRYLPEYMIPTQFLVVDELPLTPNGKVDRQQLVQQIPLLTDHMVSHRDKSDYLPPTTPLEQKLHAIWQALLSGQSGISSGFSQAASQEHSLRIGVHDDFFLLGGNSLLAVKLASRVHEQLGIKLSVQELFSAPTIAQQARLLTRTKQQGQQITTSIKAQPRVTYSKQ</sequence>
<dbReference type="InterPro" id="IPR009081">
    <property type="entry name" value="PP-bd_ACP"/>
</dbReference>
<dbReference type="Gene3D" id="3.40.50.12780">
    <property type="entry name" value="N-terminal domain of ligase-like"/>
    <property type="match status" value="2"/>
</dbReference>
<dbReference type="RefSeq" id="WP_215819618.1">
    <property type="nucleotide sequence ID" value="NZ_JAGSOY010000020.1"/>
</dbReference>
<dbReference type="PROSITE" id="PS00012">
    <property type="entry name" value="PHOSPHOPANTETHEINE"/>
    <property type="match status" value="2"/>
</dbReference>
<organism evidence="7 8">
    <name type="scientific">Zooshikella harenae</name>
    <dbReference type="NCBI Taxonomy" id="2827238"/>
    <lineage>
        <taxon>Bacteria</taxon>
        <taxon>Pseudomonadati</taxon>
        <taxon>Pseudomonadota</taxon>
        <taxon>Gammaproteobacteria</taxon>
        <taxon>Oceanospirillales</taxon>
        <taxon>Zooshikellaceae</taxon>
        <taxon>Zooshikella</taxon>
    </lineage>
</organism>
<dbReference type="Gene3D" id="1.10.1200.10">
    <property type="entry name" value="ACP-like"/>
    <property type="match status" value="2"/>
</dbReference>
<feature type="domain" description="Carrier" evidence="6">
    <location>
        <begin position="1725"/>
        <end position="1817"/>
    </location>
</feature>
<dbReference type="Pfam" id="PF00501">
    <property type="entry name" value="AMP-binding"/>
    <property type="match status" value="2"/>
</dbReference>
<name>A0ABS5ZBM1_9GAMM</name>
<dbReference type="InterPro" id="IPR020806">
    <property type="entry name" value="PKS_PP-bd"/>
</dbReference>
<dbReference type="SMART" id="SM00823">
    <property type="entry name" value="PKS_PP"/>
    <property type="match status" value="2"/>
</dbReference>
<evidence type="ECO:0000256" key="1">
    <source>
        <dbReference type="ARBA" id="ARBA00001957"/>
    </source>
</evidence>
<evidence type="ECO:0000256" key="5">
    <source>
        <dbReference type="ARBA" id="ARBA00023098"/>
    </source>
</evidence>
<dbReference type="Gene3D" id="3.30.559.10">
    <property type="entry name" value="Chloramphenicol acetyltransferase-like domain"/>
    <property type="match status" value="1"/>
</dbReference>
<reference evidence="7 8" key="1">
    <citation type="submission" date="2021-04" db="EMBL/GenBank/DDBJ databases">
        <authorList>
            <person name="Pira H."/>
            <person name="Risdian C."/>
            <person name="Wink J."/>
        </authorList>
    </citation>
    <scope>NUCLEOTIDE SEQUENCE [LARGE SCALE GENOMIC DNA]</scope>
    <source>
        <strain evidence="7 8">WH53</strain>
    </source>
</reference>
<proteinExistence type="predicted"/>
<dbReference type="Pfam" id="PF00668">
    <property type="entry name" value="Condensation"/>
    <property type="match status" value="1"/>
</dbReference>
<dbReference type="NCBIfam" id="TIGR01733">
    <property type="entry name" value="AA-adenyl-dom"/>
    <property type="match status" value="1"/>
</dbReference>
<dbReference type="PANTHER" id="PTHR45527:SF1">
    <property type="entry name" value="FATTY ACID SYNTHASE"/>
    <property type="match status" value="1"/>
</dbReference>
<keyword evidence="5" id="KW-0443">Lipid metabolism</keyword>
<dbReference type="Proteomes" id="UP000690515">
    <property type="component" value="Unassembled WGS sequence"/>
</dbReference>
<dbReference type="CDD" id="cd19531">
    <property type="entry name" value="LCL_NRPS-like"/>
    <property type="match status" value="1"/>
</dbReference>
<gene>
    <name evidence="7" type="ORF">KCG35_10335</name>
</gene>
<dbReference type="InterPro" id="IPR040097">
    <property type="entry name" value="FAAL/FAAC"/>
</dbReference>
<dbReference type="InterPro" id="IPR001242">
    <property type="entry name" value="Condensation_dom"/>
</dbReference>
<dbReference type="PROSITE" id="PS00455">
    <property type="entry name" value="AMP_BINDING"/>
    <property type="match status" value="1"/>
</dbReference>
<keyword evidence="4" id="KW-0276">Fatty acid metabolism</keyword>
<evidence type="ECO:0000313" key="7">
    <source>
        <dbReference type="EMBL" id="MBU2711457.1"/>
    </source>
</evidence>
<dbReference type="InterPro" id="IPR006162">
    <property type="entry name" value="Ppantetheine_attach_site"/>
</dbReference>